<dbReference type="Pfam" id="PF04932">
    <property type="entry name" value="Wzy_C"/>
    <property type="match status" value="1"/>
</dbReference>
<dbReference type="PANTHER" id="PTHR37422:SF13">
    <property type="entry name" value="LIPOPOLYSACCHARIDE BIOSYNTHESIS PROTEIN PA4999-RELATED"/>
    <property type="match status" value="1"/>
</dbReference>
<reference evidence="7" key="1">
    <citation type="submission" date="2022-06" db="EMBL/GenBank/DDBJ databases">
        <title>Vallitalea longa sp. nov., an anaerobic bacterium isolated from marine sediment.</title>
        <authorList>
            <person name="Hirano S."/>
            <person name="Terahara T."/>
            <person name="Mori K."/>
            <person name="Hamada M."/>
            <person name="Matsumoto R."/>
            <person name="Kobayashi T."/>
        </authorList>
    </citation>
    <scope>NUCLEOTIDE SEQUENCE</scope>
    <source>
        <strain evidence="7">SH18-1</strain>
    </source>
</reference>
<evidence type="ECO:0000259" key="6">
    <source>
        <dbReference type="Pfam" id="PF04932"/>
    </source>
</evidence>
<comment type="subcellular location">
    <subcellularLocation>
        <location evidence="1">Membrane</location>
        <topology evidence="1">Multi-pass membrane protein</topology>
    </subcellularLocation>
</comment>
<feature type="transmembrane region" description="Helical" evidence="5">
    <location>
        <begin position="12"/>
        <end position="30"/>
    </location>
</feature>
<feature type="transmembrane region" description="Helical" evidence="5">
    <location>
        <begin position="259"/>
        <end position="277"/>
    </location>
</feature>
<feature type="transmembrane region" description="Helical" evidence="5">
    <location>
        <begin position="122"/>
        <end position="141"/>
    </location>
</feature>
<dbReference type="GO" id="GO:0016020">
    <property type="term" value="C:membrane"/>
    <property type="evidence" value="ECO:0007669"/>
    <property type="project" value="UniProtKB-SubCell"/>
</dbReference>
<dbReference type="InterPro" id="IPR051533">
    <property type="entry name" value="WaaL-like"/>
</dbReference>
<evidence type="ECO:0000256" key="3">
    <source>
        <dbReference type="ARBA" id="ARBA00022989"/>
    </source>
</evidence>
<keyword evidence="8" id="KW-1185">Reference proteome</keyword>
<dbReference type="AlphaFoldDB" id="A0A9W6DEN1"/>
<comment type="caution">
    <text evidence="7">The sequence shown here is derived from an EMBL/GenBank/DDBJ whole genome shotgun (WGS) entry which is preliminary data.</text>
</comment>
<feature type="transmembrane region" description="Helical" evidence="5">
    <location>
        <begin position="406"/>
        <end position="427"/>
    </location>
</feature>
<name>A0A9W6DEN1_9FIRM</name>
<organism evidence="7 8">
    <name type="scientific">Vallitalea longa</name>
    <dbReference type="NCBI Taxonomy" id="2936439"/>
    <lineage>
        <taxon>Bacteria</taxon>
        <taxon>Bacillati</taxon>
        <taxon>Bacillota</taxon>
        <taxon>Clostridia</taxon>
        <taxon>Lachnospirales</taxon>
        <taxon>Vallitaleaceae</taxon>
        <taxon>Vallitalea</taxon>
    </lineage>
</organism>
<evidence type="ECO:0000313" key="8">
    <source>
        <dbReference type="Proteomes" id="UP001144256"/>
    </source>
</evidence>
<evidence type="ECO:0000256" key="1">
    <source>
        <dbReference type="ARBA" id="ARBA00004141"/>
    </source>
</evidence>
<keyword evidence="3 5" id="KW-1133">Transmembrane helix</keyword>
<evidence type="ECO:0000313" key="7">
    <source>
        <dbReference type="EMBL" id="GKX30361.1"/>
    </source>
</evidence>
<evidence type="ECO:0000256" key="4">
    <source>
        <dbReference type="ARBA" id="ARBA00023136"/>
    </source>
</evidence>
<keyword evidence="4 5" id="KW-0472">Membrane</keyword>
<evidence type="ECO:0000256" key="5">
    <source>
        <dbReference type="SAM" id="Phobius"/>
    </source>
</evidence>
<feature type="transmembrane region" description="Helical" evidence="5">
    <location>
        <begin position="447"/>
        <end position="465"/>
    </location>
</feature>
<gene>
    <name evidence="7" type="ORF">SH1V18_28410</name>
</gene>
<feature type="transmembrane region" description="Helical" evidence="5">
    <location>
        <begin position="210"/>
        <end position="230"/>
    </location>
</feature>
<feature type="transmembrane region" description="Helical" evidence="5">
    <location>
        <begin position="325"/>
        <end position="344"/>
    </location>
</feature>
<accession>A0A9W6DEN1</accession>
<dbReference type="PANTHER" id="PTHR37422">
    <property type="entry name" value="TEICHURONIC ACID BIOSYNTHESIS PROTEIN TUAE"/>
    <property type="match status" value="1"/>
</dbReference>
<dbReference type="RefSeq" id="WP_281816480.1">
    <property type="nucleotide sequence ID" value="NZ_BRLB01000009.1"/>
</dbReference>
<feature type="transmembrane region" description="Helical" evidence="5">
    <location>
        <begin position="153"/>
        <end position="172"/>
    </location>
</feature>
<evidence type="ECO:0000256" key="2">
    <source>
        <dbReference type="ARBA" id="ARBA00022692"/>
    </source>
</evidence>
<feature type="transmembrane region" description="Helical" evidence="5">
    <location>
        <begin position="471"/>
        <end position="493"/>
    </location>
</feature>
<protein>
    <recommendedName>
        <fullName evidence="6">O-antigen ligase-related domain-containing protein</fullName>
    </recommendedName>
</protein>
<proteinExistence type="predicted"/>
<sequence length="496" mass="57455">MDIIRKKICDSYIYNLVLKIIYICSFSYTMKPSKQKYKKYDISDRRSRTLKPLYRICRFLDAQCSKIRQYCRKNGIVKSIKKIHMNITTSSVTGKIIKEFNFAYVLALYLFVDTLLRSRLPSVASIWDEVLFILIIMWLICRRVFFDKKYRNSTIDNGLIFFAMVYLILVFLKSPELNIAVEGYRAVVQHMLWFFIMVQLLDSKKVIYRTIWTFIIGIGFIGVHGIYQYITKVPMLGDWVDSGETITTRVYSITRSPNALGSLLVLFIPIAFAMIFAADDIIKKIIAALSFLAMSLSILFTFSRGAWLGVFIAILIFFMFMNRRLIIPIVTVITILIMNIDSLWNRVRYLFTAEYTMKSRNGGRLYRYYMGIQRWSESKLIGVGVGRFGGAVATNHNLTPFYMDSFYLKTLAEAGIIGLGSFIILLISTMYKLLRYIFGVKIKKDRVIMFGIFSGLCGVLIQNIVENIFEVPFMVVYFWSLVAIIVSLSKINIEKE</sequence>
<feature type="domain" description="O-antigen ligase-related" evidence="6">
    <location>
        <begin position="290"/>
        <end position="423"/>
    </location>
</feature>
<dbReference type="InterPro" id="IPR007016">
    <property type="entry name" value="O-antigen_ligase-rel_domated"/>
</dbReference>
<feature type="transmembrane region" description="Helical" evidence="5">
    <location>
        <begin position="289"/>
        <end position="319"/>
    </location>
</feature>
<keyword evidence="2 5" id="KW-0812">Transmembrane</keyword>
<dbReference type="EMBL" id="BRLB01000009">
    <property type="protein sequence ID" value="GKX30361.1"/>
    <property type="molecule type" value="Genomic_DNA"/>
</dbReference>
<dbReference type="Proteomes" id="UP001144256">
    <property type="component" value="Unassembled WGS sequence"/>
</dbReference>